<keyword evidence="3" id="KW-0808">Transferase</keyword>
<evidence type="ECO:0000256" key="5">
    <source>
        <dbReference type="ARBA" id="ARBA00022723"/>
    </source>
</evidence>
<evidence type="ECO:0000259" key="10">
    <source>
        <dbReference type="Pfam" id="PF01909"/>
    </source>
</evidence>
<keyword evidence="8" id="KW-0460">Magnesium</keyword>
<dbReference type="GO" id="GO:0046872">
    <property type="term" value="F:metal ion binding"/>
    <property type="evidence" value="ECO:0007669"/>
    <property type="project" value="UniProtKB-KW"/>
</dbReference>
<proteinExistence type="inferred from homology"/>
<dbReference type="GO" id="GO:0016779">
    <property type="term" value="F:nucleotidyltransferase activity"/>
    <property type="evidence" value="ECO:0007669"/>
    <property type="project" value="UniProtKB-KW"/>
</dbReference>
<evidence type="ECO:0000256" key="6">
    <source>
        <dbReference type="ARBA" id="ARBA00022741"/>
    </source>
</evidence>
<sequence length="98" mass="10948">MKDVADIKTYLLKKKPQLKKYGITEIGLFGSYVKGSATSKSDVDILIDIKRPSNIGLLELLEIENQLSEELDTKVDLVIKSDLKPAIGANILREVQYI</sequence>
<evidence type="ECO:0000313" key="12">
    <source>
        <dbReference type="Proteomes" id="UP001221217"/>
    </source>
</evidence>
<dbReference type="InterPro" id="IPR002934">
    <property type="entry name" value="Polymerase_NTP_transf_dom"/>
</dbReference>
<dbReference type="Proteomes" id="UP001221217">
    <property type="component" value="Unassembled WGS sequence"/>
</dbReference>
<keyword evidence="2" id="KW-1277">Toxin-antitoxin system</keyword>
<evidence type="ECO:0000256" key="7">
    <source>
        <dbReference type="ARBA" id="ARBA00022840"/>
    </source>
</evidence>
<evidence type="ECO:0000256" key="2">
    <source>
        <dbReference type="ARBA" id="ARBA00022649"/>
    </source>
</evidence>
<comment type="cofactor">
    <cofactor evidence="1">
        <name>Mg(2+)</name>
        <dbReference type="ChEBI" id="CHEBI:18420"/>
    </cofactor>
</comment>
<evidence type="ECO:0000256" key="1">
    <source>
        <dbReference type="ARBA" id="ARBA00001946"/>
    </source>
</evidence>
<gene>
    <name evidence="11" type="ORF">PQJ61_04630</name>
</gene>
<comment type="similarity">
    <text evidence="9">Belongs to the MntA antitoxin family.</text>
</comment>
<evidence type="ECO:0000256" key="3">
    <source>
        <dbReference type="ARBA" id="ARBA00022679"/>
    </source>
</evidence>
<accession>A0AAJ1IB44</accession>
<dbReference type="InterPro" id="IPR052038">
    <property type="entry name" value="Type-VII_TA_antitoxin"/>
</dbReference>
<dbReference type="Pfam" id="PF01909">
    <property type="entry name" value="NTP_transf_2"/>
    <property type="match status" value="1"/>
</dbReference>
<keyword evidence="4" id="KW-0548">Nucleotidyltransferase</keyword>
<keyword evidence="6" id="KW-0547">Nucleotide-binding</keyword>
<comment type="caution">
    <text evidence="11">The sequence shown here is derived from an EMBL/GenBank/DDBJ whole genome shotgun (WGS) entry which is preliminary data.</text>
</comment>
<organism evidence="11 12">
    <name type="scientific">Candidatus Thalassospirochaeta sargassi</name>
    <dbReference type="NCBI Taxonomy" id="3119039"/>
    <lineage>
        <taxon>Bacteria</taxon>
        <taxon>Pseudomonadati</taxon>
        <taxon>Spirochaetota</taxon>
        <taxon>Spirochaetia</taxon>
        <taxon>Spirochaetales</taxon>
        <taxon>Spirochaetaceae</taxon>
        <taxon>Candidatus Thalassospirochaeta</taxon>
    </lineage>
</organism>
<evidence type="ECO:0000256" key="4">
    <source>
        <dbReference type="ARBA" id="ARBA00022695"/>
    </source>
</evidence>
<keyword evidence="5" id="KW-0479">Metal-binding</keyword>
<dbReference type="EMBL" id="JAQQAL010000011">
    <property type="protein sequence ID" value="MDC7226033.1"/>
    <property type="molecule type" value="Genomic_DNA"/>
</dbReference>
<feature type="domain" description="Polymerase nucleotidyl transferase" evidence="10">
    <location>
        <begin position="19"/>
        <end position="97"/>
    </location>
</feature>
<protein>
    <submittedName>
        <fullName evidence="11">Nucleotidyltransferase family protein</fullName>
    </submittedName>
</protein>
<dbReference type="InterPro" id="IPR043519">
    <property type="entry name" value="NT_sf"/>
</dbReference>
<dbReference type="PANTHER" id="PTHR33571:SF14">
    <property type="entry name" value="PROTEIN ADENYLYLTRANSFERASE MJ0435-RELATED"/>
    <property type="match status" value="1"/>
</dbReference>
<keyword evidence="7" id="KW-0067">ATP-binding</keyword>
<dbReference type="SUPFAM" id="SSF81301">
    <property type="entry name" value="Nucleotidyltransferase"/>
    <property type="match status" value="1"/>
</dbReference>
<reference evidence="11 12" key="1">
    <citation type="submission" date="2022-12" db="EMBL/GenBank/DDBJ databases">
        <title>Metagenome assembled genome from gulf of manar.</title>
        <authorList>
            <person name="Kohli P."/>
            <person name="Pk S."/>
            <person name="Venkata Ramana C."/>
            <person name="Sasikala C."/>
        </authorList>
    </citation>
    <scope>NUCLEOTIDE SEQUENCE [LARGE SCALE GENOMIC DNA]</scope>
    <source>
        <strain evidence="11">JB008</strain>
    </source>
</reference>
<evidence type="ECO:0000313" key="11">
    <source>
        <dbReference type="EMBL" id="MDC7226033.1"/>
    </source>
</evidence>
<evidence type="ECO:0000256" key="9">
    <source>
        <dbReference type="ARBA" id="ARBA00038276"/>
    </source>
</evidence>
<dbReference type="CDD" id="cd05403">
    <property type="entry name" value="NT_KNTase_like"/>
    <property type="match status" value="1"/>
</dbReference>
<dbReference type="PANTHER" id="PTHR33571">
    <property type="entry name" value="SSL8005 PROTEIN"/>
    <property type="match status" value="1"/>
</dbReference>
<dbReference type="Gene3D" id="3.30.460.10">
    <property type="entry name" value="Beta Polymerase, domain 2"/>
    <property type="match status" value="1"/>
</dbReference>
<evidence type="ECO:0000256" key="8">
    <source>
        <dbReference type="ARBA" id="ARBA00022842"/>
    </source>
</evidence>
<dbReference type="AlphaFoldDB" id="A0AAJ1IB44"/>
<name>A0AAJ1IB44_9SPIO</name>
<dbReference type="GO" id="GO:0005524">
    <property type="term" value="F:ATP binding"/>
    <property type="evidence" value="ECO:0007669"/>
    <property type="project" value="UniProtKB-KW"/>
</dbReference>